<dbReference type="AlphaFoldDB" id="A0A0R1UJQ9"/>
<name>A0A0R1UJQ9_9LACO</name>
<comment type="caution">
    <text evidence="1">The sequence shown here is derived from an EMBL/GenBank/DDBJ whole genome shotgun (WGS) entry which is preliminary data.</text>
</comment>
<sequence length="67" mass="7337">MICGVLDQVRDRQLSLNQASDCLEATLHLQVAGLLAPSNQAKLDVKQVAGLEATVLREFRETYALLV</sequence>
<dbReference type="RefSeq" id="WP_157059893.1">
    <property type="nucleotide sequence ID" value="NZ_AZFS01000064.1"/>
</dbReference>
<protein>
    <submittedName>
        <fullName evidence="1">Uncharacterized protein</fullName>
    </submittedName>
</protein>
<dbReference type="OrthoDB" id="881297at2"/>
<dbReference type="EMBL" id="AZFS01000064">
    <property type="protein sequence ID" value="KRL93513.1"/>
    <property type="molecule type" value="Genomic_DNA"/>
</dbReference>
<proteinExistence type="predicted"/>
<keyword evidence="2" id="KW-1185">Reference proteome</keyword>
<accession>A0A0R1UJQ9</accession>
<evidence type="ECO:0000313" key="1">
    <source>
        <dbReference type="EMBL" id="KRL93513.1"/>
    </source>
</evidence>
<organism evidence="1 2">
    <name type="scientific">Levilactobacillus hammesii DSM 16381</name>
    <dbReference type="NCBI Taxonomy" id="1423753"/>
    <lineage>
        <taxon>Bacteria</taxon>
        <taxon>Bacillati</taxon>
        <taxon>Bacillota</taxon>
        <taxon>Bacilli</taxon>
        <taxon>Lactobacillales</taxon>
        <taxon>Lactobacillaceae</taxon>
        <taxon>Levilactobacillus</taxon>
    </lineage>
</organism>
<dbReference type="PATRIC" id="fig|1423753.3.peg.1455"/>
<evidence type="ECO:0000313" key="2">
    <source>
        <dbReference type="Proteomes" id="UP000051580"/>
    </source>
</evidence>
<dbReference type="Proteomes" id="UP000051580">
    <property type="component" value="Unassembled WGS sequence"/>
</dbReference>
<reference evidence="1 2" key="1">
    <citation type="journal article" date="2015" name="Genome Announc.">
        <title>Expanding the biotechnology potential of lactobacilli through comparative genomics of 213 strains and associated genera.</title>
        <authorList>
            <person name="Sun Z."/>
            <person name="Harris H.M."/>
            <person name="McCann A."/>
            <person name="Guo C."/>
            <person name="Argimon S."/>
            <person name="Zhang W."/>
            <person name="Yang X."/>
            <person name="Jeffery I.B."/>
            <person name="Cooney J.C."/>
            <person name="Kagawa T.F."/>
            <person name="Liu W."/>
            <person name="Song Y."/>
            <person name="Salvetti E."/>
            <person name="Wrobel A."/>
            <person name="Rasinkangas P."/>
            <person name="Parkhill J."/>
            <person name="Rea M.C."/>
            <person name="O'Sullivan O."/>
            <person name="Ritari J."/>
            <person name="Douillard F.P."/>
            <person name="Paul Ross R."/>
            <person name="Yang R."/>
            <person name="Briner A.E."/>
            <person name="Felis G.E."/>
            <person name="de Vos W.M."/>
            <person name="Barrangou R."/>
            <person name="Klaenhammer T.R."/>
            <person name="Caufield P.W."/>
            <person name="Cui Y."/>
            <person name="Zhang H."/>
            <person name="O'Toole P.W."/>
        </authorList>
    </citation>
    <scope>NUCLEOTIDE SEQUENCE [LARGE SCALE GENOMIC DNA]</scope>
    <source>
        <strain evidence="1 2">DSM 16381</strain>
    </source>
</reference>
<gene>
    <name evidence="1" type="ORF">FD28_GL001399</name>
</gene>